<reference evidence="2 3" key="1">
    <citation type="submission" date="2016-10" db="EMBL/GenBank/DDBJ databases">
        <authorList>
            <person name="de Groot N.N."/>
        </authorList>
    </citation>
    <scope>NUCLEOTIDE SEQUENCE [LARGE SCALE GENOMIC DNA]</scope>
    <source>
        <strain evidence="2 3">47C3B</strain>
    </source>
</reference>
<dbReference type="AlphaFoldDB" id="A0A1G7HFH4"/>
<evidence type="ECO:0000313" key="2">
    <source>
        <dbReference type="EMBL" id="SDE99054.1"/>
    </source>
</evidence>
<keyword evidence="3" id="KW-1185">Reference proteome</keyword>
<dbReference type="Proteomes" id="UP000199072">
    <property type="component" value="Unassembled WGS sequence"/>
</dbReference>
<evidence type="ECO:0000313" key="3">
    <source>
        <dbReference type="Proteomes" id="UP000199072"/>
    </source>
</evidence>
<dbReference type="OrthoDB" id="9766256at2"/>
<gene>
    <name evidence="2" type="ORF">SAMN05216464_111202</name>
</gene>
<organism evidence="2 3">
    <name type="scientific">Mucilaginibacter pineti</name>
    <dbReference type="NCBI Taxonomy" id="1391627"/>
    <lineage>
        <taxon>Bacteria</taxon>
        <taxon>Pseudomonadati</taxon>
        <taxon>Bacteroidota</taxon>
        <taxon>Sphingobacteriia</taxon>
        <taxon>Sphingobacteriales</taxon>
        <taxon>Sphingobacteriaceae</taxon>
        <taxon>Mucilaginibacter</taxon>
    </lineage>
</organism>
<dbReference type="Gene3D" id="1.25.40.390">
    <property type="match status" value="1"/>
</dbReference>
<dbReference type="RefSeq" id="WP_091152617.1">
    <property type="nucleotide sequence ID" value="NZ_FNAI01000011.1"/>
</dbReference>
<protein>
    <submittedName>
        <fullName evidence="2">Starch-binding associating with outer membrane</fullName>
    </submittedName>
</protein>
<dbReference type="SUPFAM" id="SSF48452">
    <property type="entry name" value="TPR-like"/>
    <property type="match status" value="1"/>
</dbReference>
<dbReference type="EMBL" id="FNAI01000011">
    <property type="protein sequence ID" value="SDE99054.1"/>
    <property type="molecule type" value="Genomic_DNA"/>
</dbReference>
<name>A0A1G7HFH4_9SPHI</name>
<dbReference type="InterPro" id="IPR041662">
    <property type="entry name" value="SusD-like_2"/>
</dbReference>
<dbReference type="InterPro" id="IPR011990">
    <property type="entry name" value="TPR-like_helical_dom_sf"/>
</dbReference>
<sequence>MKSLKLTIAASLIILASASGCKKAFDDAVINKNKPTSGLSPALLLPGIESDMLVPPFSDEERQNQFTACNYVYYGNNKYWTGSASLNYTTLNNVAAMETESNKLAATLAKPYLTLAKFFRAYYFVGMTLKVGDLPMSQALQGIKNPTPVYDSQKQIFISSLALLEDANKDIIDMLAINKLTQGTYVIDSKYDFYFKGDFTKWQKIINTFRLRVLIALSKKTGDTDLNVKAQFAAILADNVKYPLLNSMEDNLQYVWDGVFSIYPNSPRNFGNDATRYNTAATYINTLASLKDLRVMRAAEPARGLKFDDTDFRSFVGAESGQGQSDMASLVQAGKISLIGRHRYYETLTGENTFIIGYPEMCFNIAEAINQGWVPGNAEDWYKKGIYADFAFYGINDGDNTVTFQKSGGLLGDDVSYPITFKYDDYYKQAAVKYAGNNADGWKQILTQKYLAFARNSGLEAYYQWRRTGIPVLSIGAGNTNNGTTIPTRYQYPINERSANTTNYNAAVQSQFGGKDDIYQTLWLLK</sequence>
<feature type="chain" id="PRO_5011764005" evidence="1">
    <location>
        <begin position="25"/>
        <end position="526"/>
    </location>
</feature>
<dbReference type="PROSITE" id="PS51257">
    <property type="entry name" value="PROKAR_LIPOPROTEIN"/>
    <property type="match status" value="1"/>
</dbReference>
<proteinExistence type="predicted"/>
<feature type="signal peptide" evidence="1">
    <location>
        <begin position="1"/>
        <end position="24"/>
    </location>
</feature>
<evidence type="ECO:0000256" key="1">
    <source>
        <dbReference type="SAM" id="SignalP"/>
    </source>
</evidence>
<keyword evidence="1" id="KW-0732">Signal</keyword>
<dbReference type="STRING" id="1391627.SAMN05216464_111202"/>
<accession>A0A1G7HFH4</accession>
<dbReference type="Pfam" id="PF12771">
    <property type="entry name" value="SusD-like_2"/>
    <property type="match status" value="1"/>
</dbReference>